<comment type="caution">
    <text evidence="1">The sequence shown here is derived from an EMBL/GenBank/DDBJ whole genome shotgun (WGS) entry which is preliminary data.</text>
</comment>
<dbReference type="EMBL" id="JARBHB010000001">
    <property type="protein sequence ID" value="KAJ8898233.1"/>
    <property type="molecule type" value="Genomic_DNA"/>
</dbReference>
<protein>
    <submittedName>
        <fullName evidence="1">Uncharacterized protein</fullName>
    </submittedName>
</protein>
<keyword evidence="2" id="KW-1185">Reference proteome</keyword>
<reference evidence="1 2" key="1">
    <citation type="submission" date="2023-02" db="EMBL/GenBank/DDBJ databases">
        <title>LHISI_Scaffold_Assembly.</title>
        <authorList>
            <person name="Stuart O.P."/>
            <person name="Cleave R."/>
            <person name="Magrath M.J.L."/>
            <person name="Mikheyev A.S."/>
        </authorList>
    </citation>
    <scope>NUCLEOTIDE SEQUENCE [LARGE SCALE GENOMIC DNA]</scope>
    <source>
        <strain evidence="1">Daus_M_001</strain>
        <tissue evidence="1">Leg muscle</tissue>
    </source>
</reference>
<accession>A0ABQ9INH1</accession>
<evidence type="ECO:0000313" key="2">
    <source>
        <dbReference type="Proteomes" id="UP001159363"/>
    </source>
</evidence>
<sequence>MLPNNQAITHANKILNVNISLQKDAAISHYVSKLYSRNERSLHPARADKCINITRTYTACKNKDYTSEIQCLDCSKAFLAPLPRKCVVFCEWQLRIFNLVIREGHTLKMT</sequence>
<dbReference type="Proteomes" id="UP001159363">
    <property type="component" value="Chromosome 1"/>
</dbReference>
<gene>
    <name evidence="1" type="ORF">PR048_003593</name>
</gene>
<evidence type="ECO:0000313" key="1">
    <source>
        <dbReference type="EMBL" id="KAJ8898233.1"/>
    </source>
</evidence>
<name>A0ABQ9INH1_9NEOP</name>
<proteinExistence type="predicted"/>
<organism evidence="1 2">
    <name type="scientific">Dryococelus australis</name>
    <dbReference type="NCBI Taxonomy" id="614101"/>
    <lineage>
        <taxon>Eukaryota</taxon>
        <taxon>Metazoa</taxon>
        <taxon>Ecdysozoa</taxon>
        <taxon>Arthropoda</taxon>
        <taxon>Hexapoda</taxon>
        <taxon>Insecta</taxon>
        <taxon>Pterygota</taxon>
        <taxon>Neoptera</taxon>
        <taxon>Polyneoptera</taxon>
        <taxon>Phasmatodea</taxon>
        <taxon>Verophasmatodea</taxon>
        <taxon>Anareolatae</taxon>
        <taxon>Phasmatidae</taxon>
        <taxon>Eurycanthinae</taxon>
        <taxon>Dryococelus</taxon>
    </lineage>
</organism>